<evidence type="ECO:0000256" key="2">
    <source>
        <dbReference type="ARBA" id="ARBA00005375"/>
    </source>
</evidence>
<dbReference type="Gene3D" id="3.40.50.1240">
    <property type="entry name" value="Phosphoglycerate mutase-like"/>
    <property type="match status" value="2"/>
</dbReference>
<evidence type="ECO:0000256" key="3">
    <source>
        <dbReference type="ARBA" id="ARBA00012646"/>
    </source>
</evidence>
<sequence>MHRSVQLYRHGDRSPLSTFPKNTIKDDAWPQGYGQLTKIGIQQAYNLGKWLKDRYKNFLISGYKPKEIYVRSTDYDRTLMSAEGVLAGLFPPLKEEEWNPDIHWQPIPVHTVPLSEEKLLIYPIYKCPEFKRLLQQFKQQIKSKDLLKNYMAIPLTSQTNATLWNKIYLSVQLEGKPCRMEGNLPSLLGLDWFDALGLSVAGVHATAGLDQFEGLIKEFAAVFDGSLVQELFHMLEQGSIFAKQDLTQAYQQLPVDAAVAEAQTIVTHEGAFKCWQLQFREIYKYPLPNWADKKTMQRVKSLLEYVVNGALGGPLKNKKSKLQGGILVKHILEKMTSAINNNGLKMIMYSAHDMTIIALQIALGVYNKLLPPYAATHIFELYEEDNGSHTIEMYYRNNTAVEPHMLTLPGCSKACPLEKFQNLVTPILPTKEC</sequence>
<comment type="catalytic activity">
    <reaction evidence="1">
        <text>a phosphate monoester + H2O = an alcohol + phosphate</text>
        <dbReference type="Rhea" id="RHEA:15017"/>
        <dbReference type="ChEBI" id="CHEBI:15377"/>
        <dbReference type="ChEBI" id="CHEBI:30879"/>
        <dbReference type="ChEBI" id="CHEBI:43474"/>
        <dbReference type="ChEBI" id="CHEBI:67140"/>
        <dbReference type="EC" id="3.1.3.2"/>
    </reaction>
</comment>
<dbReference type="EC" id="3.1.3.2" evidence="3"/>
<dbReference type="InterPro" id="IPR000560">
    <property type="entry name" value="His_Pase_clade-2"/>
</dbReference>
<dbReference type="GO" id="GO:0003993">
    <property type="term" value="F:acid phosphatase activity"/>
    <property type="evidence" value="ECO:0007669"/>
    <property type="project" value="UniProtKB-EC"/>
</dbReference>
<dbReference type="KEGG" id="tsr:106550725"/>
<reference evidence="9" key="1">
    <citation type="submission" date="2025-08" db="UniProtKB">
        <authorList>
            <consortium name="RefSeq"/>
        </authorList>
    </citation>
    <scope>IDENTIFICATION</scope>
    <source>
        <tissue evidence="9">Skeletal muscle</tissue>
    </source>
</reference>
<organism evidence="8 9">
    <name type="scientific">Thamnophis sirtalis</name>
    <dbReference type="NCBI Taxonomy" id="35019"/>
    <lineage>
        <taxon>Eukaryota</taxon>
        <taxon>Metazoa</taxon>
        <taxon>Chordata</taxon>
        <taxon>Craniata</taxon>
        <taxon>Vertebrata</taxon>
        <taxon>Euteleostomi</taxon>
        <taxon>Lepidosauria</taxon>
        <taxon>Squamata</taxon>
        <taxon>Bifurcata</taxon>
        <taxon>Unidentata</taxon>
        <taxon>Episquamata</taxon>
        <taxon>Toxicofera</taxon>
        <taxon>Serpentes</taxon>
        <taxon>Colubroidea</taxon>
        <taxon>Colubridae</taxon>
        <taxon>Natricinae</taxon>
        <taxon>Thamnophis</taxon>
    </lineage>
</organism>
<keyword evidence="8" id="KW-1185">Reference proteome</keyword>
<evidence type="ECO:0000313" key="8">
    <source>
        <dbReference type="Proteomes" id="UP000504617"/>
    </source>
</evidence>
<proteinExistence type="inferred from homology"/>
<evidence type="ECO:0000256" key="5">
    <source>
        <dbReference type="ARBA" id="ARBA00022801"/>
    </source>
</evidence>
<name>A0A6I9YIW3_9SAUR</name>
<dbReference type="SUPFAM" id="SSF53254">
    <property type="entry name" value="Phosphoglycerate mutase-like"/>
    <property type="match status" value="1"/>
</dbReference>
<dbReference type="GeneID" id="106550725"/>
<evidence type="ECO:0000256" key="6">
    <source>
        <dbReference type="ARBA" id="ARBA00023157"/>
    </source>
</evidence>
<dbReference type="AlphaFoldDB" id="A0A6I9YIW3"/>
<evidence type="ECO:0000313" key="9">
    <source>
        <dbReference type="RefSeq" id="XP_013924156.1"/>
    </source>
</evidence>
<keyword evidence="7" id="KW-0325">Glycoprotein</keyword>
<dbReference type="GO" id="GO:0005886">
    <property type="term" value="C:plasma membrane"/>
    <property type="evidence" value="ECO:0007669"/>
    <property type="project" value="TreeGrafter"/>
</dbReference>
<keyword evidence="6" id="KW-1015">Disulfide bond</keyword>
<evidence type="ECO:0000256" key="1">
    <source>
        <dbReference type="ARBA" id="ARBA00000032"/>
    </source>
</evidence>
<dbReference type="Proteomes" id="UP000504617">
    <property type="component" value="Unplaced"/>
</dbReference>
<dbReference type="InterPro" id="IPR050645">
    <property type="entry name" value="Histidine_acid_phosphatase"/>
</dbReference>
<keyword evidence="5" id="KW-0378">Hydrolase</keyword>
<comment type="similarity">
    <text evidence="2">Belongs to the histidine acid phosphatase family.</text>
</comment>
<keyword evidence="4" id="KW-0732">Signal</keyword>
<dbReference type="OrthoDB" id="258392at2759"/>
<accession>A0A6I9YIW3</accession>
<dbReference type="Pfam" id="PF00328">
    <property type="entry name" value="His_Phos_2"/>
    <property type="match status" value="2"/>
</dbReference>
<evidence type="ECO:0000256" key="4">
    <source>
        <dbReference type="ARBA" id="ARBA00022729"/>
    </source>
</evidence>
<protein>
    <recommendedName>
        <fullName evidence="3">acid phosphatase</fullName>
        <ecNumber evidence="3">3.1.3.2</ecNumber>
    </recommendedName>
</protein>
<dbReference type="PANTHER" id="PTHR11567:SF211">
    <property type="entry name" value="PROSTATIC ACID PHOSPHATASE"/>
    <property type="match status" value="1"/>
</dbReference>
<dbReference type="InterPro" id="IPR029033">
    <property type="entry name" value="His_PPase_superfam"/>
</dbReference>
<dbReference type="RefSeq" id="XP_013924156.1">
    <property type="nucleotide sequence ID" value="XM_014068681.1"/>
</dbReference>
<dbReference type="CDD" id="cd07061">
    <property type="entry name" value="HP_HAP_like"/>
    <property type="match status" value="1"/>
</dbReference>
<dbReference type="PANTHER" id="PTHR11567">
    <property type="entry name" value="ACID PHOSPHATASE-RELATED"/>
    <property type="match status" value="1"/>
</dbReference>
<gene>
    <name evidence="9" type="primary">LOC106550725</name>
</gene>
<evidence type="ECO:0000256" key="7">
    <source>
        <dbReference type="ARBA" id="ARBA00023180"/>
    </source>
</evidence>